<sequence length="120" mass="14326">MEQVDYLLLDEGVITSKGILFRDRFYSCPIAVKNQLFHPDHCMEDKRVDVLYEPLMKETILIKLEEWRLCYAYLISTDMKMSESDVEEYHAKIQVLKSNYKQLRKRKIQRIIISEDNSCS</sequence>
<organism evidence="1 2">
    <name type="scientific">Paenibacillus roseopurpureus</name>
    <dbReference type="NCBI Taxonomy" id="2918901"/>
    <lineage>
        <taxon>Bacteria</taxon>
        <taxon>Bacillati</taxon>
        <taxon>Bacillota</taxon>
        <taxon>Bacilli</taxon>
        <taxon>Bacillales</taxon>
        <taxon>Paenibacillaceae</taxon>
        <taxon>Paenibacillus</taxon>
    </lineage>
</organism>
<evidence type="ECO:0000313" key="2">
    <source>
        <dbReference type="Proteomes" id="UP001304650"/>
    </source>
</evidence>
<dbReference type="AlphaFoldDB" id="A0AA96RJC1"/>
<keyword evidence="2" id="KW-1185">Reference proteome</keyword>
<proteinExistence type="predicted"/>
<gene>
    <name evidence="1" type="ORF">MJB10_03580</name>
</gene>
<dbReference type="EMBL" id="CP130319">
    <property type="protein sequence ID" value="WNR45228.1"/>
    <property type="molecule type" value="Genomic_DNA"/>
</dbReference>
<dbReference type="KEGG" id="proo:MJB10_03580"/>
<evidence type="ECO:0000313" key="1">
    <source>
        <dbReference type="EMBL" id="WNR45228.1"/>
    </source>
</evidence>
<protein>
    <submittedName>
        <fullName evidence="1">Uncharacterized protein</fullName>
    </submittedName>
</protein>
<reference evidence="1" key="1">
    <citation type="submission" date="2022-02" db="EMBL/GenBank/DDBJ databases">
        <title>Paenibacillus sp. MBLB1832 Whole Genome Shotgun Sequencing.</title>
        <authorList>
            <person name="Hwang C.Y."/>
            <person name="Cho E.-S."/>
            <person name="Seo M.-J."/>
        </authorList>
    </citation>
    <scope>NUCLEOTIDE SEQUENCE</scope>
    <source>
        <strain evidence="1">MBLB1832</strain>
    </source>
</reference>
<dbReference type="RefSeq" id="WP_314801798.1">
    <property type="nucleotide sequence ID" value="NZ_CP130319.1"/>
</dbReference>
<accession>A0AA96RJC1</accession>
<dbReference type="Proteomes" id="UP001304650">
    <property type="component" value="Chromosome"/>
</dbReference>
<name>A0AA96RJC1_9BACL</name>